<dbReference type="EMBL" id="CP089983">
    <property type="protein sequence ID" value="WXB00556.1"/>
    <property type="molecule type" value="Genomic_DNA"/>
</dbReference>
<comment type="similarity">
    <text evidence="1">Belongs to the LysR transcriptional regulatory family.</text>
</comment>
<organism evidence="6 7">
    <name type="scientific">Pendulispora rubella</name>
    <dbReference type="NCBI Taxonomy" id="2741070"/>
    <lineage>
        <taxon>Bacteria</taxon>
        <taxon>Pseudomonadati</taxon>
        <taxon>Myxococcota</taxon>
        <taxon>Myxococcia</taxon>
        <taxon>Myxococcales</taxon>
        <taxon>Sorangiineae</taxon>
        <taxon>Pendulisporaceae</taxon>
        <taxon>Pendulispora</taxon>
    </lineage>
</organism>
<dbReference type="CDD" id="cd08422">
    <property type="entry name" value="PBP2_CrgA_like"/>
    <property type="match status" value="1"/>
</dbReference>
<keyword evidence="7" id="KW-1185">Reference proteome</keyword>
<dbReference type="Pfam" id="PF00126">
    <property type="entry name" value="HTH_1"/>
    <property type="match status" value="1"/>
</dbReference>
<dbReference type="Gene3D" id="1.10.10.10">
    <property type="entry name" value="Winged helix-like DNA-binding domain superfamily/Winged helix DNA-binding domain"/>
    <property type="match status" value="1"/>
</dbReference>
<keyword evidence="4" id="KW-0804">Transcription</keyword>
<reference evidence="6" key="1">
    <citation type="submission" date="2021-12" db="EMBL/GenBank/DDBJ databases">
        <title>Discovery of the Pendulisporaceae a myxobacterial family with distinct sporulation behavior and unique specialized metabolism.</title>
        <authorList>
            <person name="Garcia R."/>
            <person name="Popoff A."/>
            <person name="Bader C.D."/>
            <person name="Loehr J."/>
            <person name="Walesch S."/>
            <person name="Walt C."/>
            <person name="Boldt J."/>
            <person name="Bunk B."/>
            <person name="Haeckl F.J.F.P.J."/>
            <person name="Gunesch A.P."/>
            <person name="Birkelbach J."/>
            <person name="Nuebel U."/>
            <person name="Pietschmann T."/>
            <person name="Bach T."/>
            <person name="Mueller R."/>
        </authorList>
    </citation>
    <scope>NUCLEOTIDE SEQUENCE</scope>
    <source>
        <strain evidence="6">MSr11367</strain>
    </source>
</reference>
<keyword evidence="2" id="KW-0805">Transcription regulation</keyword>
<dbReference type="PANTHER" id="PTHR30537">
    <property type="entry name" value="HTH-TYPE TRANSCRIPTIONAL REGULATOR"/>
    <property type="match status" value="1"/>
</dbReference>
<protein>
    <submittedName>
        <fullName evidence="6">LysR substrate-binding domain-containing protein</fullName>
    </submittedName>
</protein>
<dbReference type="RefSeq" id="WP_394830158.1">
    <property type="nucleotide sequence ID" value="NZ_CP089929.1"/>
</dbReference>
<gene>
    <name evidence="6" type="ORF">LVJ94_26990</name>
</gene>
<dbReference type="PROSITE" id="PS50931">
    <property type="entry name" value="HTH_LYSR"/>
    <property type="match status" value="1"/>
</dbReference>
<dbReference type="SUPFAM" id="SSF53850">
    <property type="entry name" value="Periplasmic binding protein-like II"/>
    <property type="match status" value="1"/>
</dbReference>
<dbReference type="Pfam" id="PF03466">
    <property type="entry name" value="LysR_substrate"/>
    <property type="match status" value="1"/>
</dbReference>
<dbReference type="PANTHER" id="PTHR30537:SF5">
    <property type="entry name" value="HTH-TYPE TRANSCRIPTIONAL ACTIVATOR TTDR-RELATED"/>
    <property type="match status" value="1"/>
</dbReference>
<evidence type="ECO:0000259" key="5">
    <source>
        <dbReference type="PROSITE" id="PS50931"/>
    </source>
</evidence>
<evidence type="ECO:0000256" key="2">
    <source>
        <dbReference type="ARBA" id="ARBA00023015"/>
    </source>
</evidence>
<evidence type="ECO:0000313" key="7">
    <source>
        <dbReference type="Proteomes" id="UP001374803"/>
    </source>
</evidence>
<feature type="domain" description="HTH lysR-type" evidence="5">
    <location>
        <begin position="9"/>
        <end position="64"/>
    </location>
</feature>
<dbReference type="InterPro" id="IPR036390">
    <property type="entry name" value="WH_DNA-bd_sf"/>
</dbReference>
<dbReference type="SUPFAM" id="SSF46785">
    <property type="entry name" value="Winged helix' DNA-binding domain"/>
    <property type="match status" value="1"/>
</dbReference>
<keyword evidence="3" id="KW-0238">DNA-binding</keyword>
<evidence type="ECO:0000256" key="4">
    <source>
        <dbReference type="ARBA" id="ARBA00023163"/>
    </source>
</evidence>
<accession>A0ABZ2KSJ9</accession>
<evidence type="ECO:0000256" key="3">
    <source>
        <dbReference type="ARBA" id="ARBA00023125"/>
    </source>
</evidence>
<dbReference type="InterPro" id="IPR036388">
    <property type="entry name" value="WH-like_DNA-bd_sf"/>
</dbReference>
<dbReference type="InterPro" id="IPR005119">
    <property type="entry name" value="LysR_subst-bd"/>
</dbReference>
<dbReference type="InterPro" id="IPR058163">
    <property type="entry name" value="LysR-type_TF_proteobact-type"/>
</dbReference>
<name>A0ABZ2KSJ9_9BACT</name>
<dbReference type="Gene3D" id="3.40.190.290">
    <property type="match status" value="1"/>
</dbReference>
<dbReference type="InterPro" id="IPR000847">
    <property type="entry name" value="LysR_HTH_N"/>
</dbReference>
<evidence type="ECO:0000256" key="1">
    <source>
        <dbReference type="ARBA" id="ARBA00009437"/>
    </source>
</evidence>
<evidence type="ECO:0000313" key="6">
    <source>
        <dbReference type="EMBL" id="WXB00556.1"/>
    </source>
</evidence>
<sequence>MEYQSGSSLEELAAFVAVVEANGFTAAARTLRARKATLSLRVQSLEARLGVSLLVRTTRTLRLTHEGRAYLEHAQRALGAARDADAVVELAKSKPTGLLRITMPASLAGALFEGVVVPYLARYPEVSVQLDTSLRTIDLVREGYDLGLRVGALAGSSLVARRLGSCTGGYYASPRYLEHRGTPKRPEDLDRHATIIVPRGDRPMEWAFVAGSKRRSLVVSPRLSVSSFELAARAAVAGAGVLRSPRYFVAPYLATNQLVPVLRDWTPPSVKVHAVFPPGGVLVPKTRLFVDAVAAWFTRNDDDV</sequence>
<dbReference type="Proteomes" id="UP001374803">
    <property type="component" value="Chromosome"/>
</dbReference>
<proteinExistence type="inferred from homology"/>